<feature type="compositionally biased region" description="Polar residues" evidence="9">
    <location>
        <begin position="450"/>
        <end position="475"/>
    </location>
</feature>
<reference evidence="13" key="1">
    <citation type="submission" date="2025-08" db="UniProtKB">
        <authorList>
            <consortium name="RefSeq"/>
        </authorList>
    </citation>
    <scope>IDENTIFICATION</scope>
</reference>
<comment type="subcellular location">
    <subcellularLocation>
        <location evidence="1">Membrane</location>
        <topology evidence="1">Multi-pass membrane protein</topology>
    </subcellularLocation>
</comment>
<evidence type="ECO:0000256" key="6">
    <source>
        <dbReference type="ARBA" id="ARBA00023170"/>
    </source>
</evidence>
<feature type="transmembrane region" description="Helical" evidence="10">
    <location>
        <begin position="180"/>
        <end position="198"/>
    </location>
</feature>
<keyword evidence="2 8" id="KW-0812">Transmembrane</keyword>
<evidence type="ECO:0000256" key="3">
    <source>
        <dbReference type="ARBA" id="ARBA00022989"/>
    </source>
</evidence>
<dbReference type="InterPro" id="IPR017452">
    <property type="entry name" value="GPCR_Rhodpsn_7TM"/>
</dbReference>
<sequence>MSTNTSRVRLVYVQWHLTMTTAAEPDILLEASTVRSGGPEQHGDSLGNSSSSSDTHFVELSDAGFSFIAFMLTLTFVLGSFVNGLCLFVFAKNKRLRSPTNIFVMALNLCDLLMCLVGIPMSMTSAYAHHWLWGELGCDIEAFIVYFLGLSSMYVLMAISFDRYIAISRPLLGTKITKKVAVISCGACYLLGFLWSIFPAFGWNEFTLEGAGISCSVNWENPSPVYTSYIYAIFFFCFVIPVGVMMYSYYGIIATLRSLNKSSVWDMDSRVARRNLAIERKMMKTACLIVLAFWVCWLPYTIVSFVAAFLGGDTIPVFLATIPPVIAKCQGLLNPIIYVATNKQLRTGLYESLPCESLKSSLLKGEEDKPEEAESDESDLDEGEGSSKKAKGKKNASDGKKDGEKKKKKSGGGGGGGGGGKKNAVHPAVLEKPSVDEGVSEMSTLDGPAMTSTSIQITQDGNNAQVSYSSGGAAP</sequence>
<dbReference type="PANTHER" id="PTHR24240">
    <property type="entry name" value="OPSIN"/>
    <property type="match status" value="1"/>
</dbReference>
<dbReference type="InterPro" id="IPR000276">
    <property type="entry name" value="GPCR_Rhodpsn"/>
</dbReference>
<evidence type="ECO:0000256" key="2">
    <source>
        <dbReference type="ARBA" id="ARBA00022692"/>
    </source>
</evidence>
<comment type="similarity">
    <text evidence="8">Belongs to the G-protein coupled receptor 1 family.</text>
</comment>
<organism evidence="12 13">
    <name type="scientific">Aplysia californica</name>
    <name type="common">California sea hare</name>
    <dbReference type="NCBI Taxonomy" id="6500"/>
    <lineage>
        <taxon>Eukaryota</taxon>
        <taxon>Metazoa</taxon>
        <taxon>Spiralia</taxon>
        <taxon>Lophotrochozoa</taxon>
        <taxon>Mollusca</taxon>
        <taxon>Gastropoda</taxon>
        <taxon>Heterobranchia</taxon>
        <taxon>Euthyneura</taxon>
        <taxon>Tectipleura</taxon>
        <taxon>Aplysiida</taxon>
        <taxon>Aplysioidea</taxon>
        <taxon>Aplysiidae</taxon>
        <taxon>Aplysia</taxon>
    </lineage>
</organism>
<evidence type="ECO:0000256" key="1">
    <source>
        <dbReference type="ARBA" id="ARBA00004141"/>
    </source>
</evidence>
<dbReference type="PRINTS" id="PR00237">
    <property type="entry name" value="GPCRRHODOPSN"/>
</dbReference>
<feature type="transmembrane region" description="Helical" evidence="10">
    <location>
        <begin position="143"/>
        <end position="159"/>
    </location>
</feature>
<feature type="compositionally biased region" description="Basic and acidic residues" evidence="9">
    <location>
        <begin position="395"/>
        <end position="405"/>
    </location>
</feature>
<feature type="compositionally biased region" description="Acidic residues" evidence="9">
    <location>
        <begin position="368"/>
        <end position="384"/>
    </location>
</feature>
<dbReference type="GeneID" id="101858557"/>
<evidence type="ECO:0000256" key="7">
    <source>
        <dbReference type="ARBA" id="ARBA00023224"/>
    </source>
</evidence>
<evidence type="ECO:0000256" key="10">
    <source>
        <dbReference type="SAM" id="Phobius"/>
    </source>
</evidence>
<dbReference type="PROSITE" id="PS50262">
    <property type="entry name" value="G_PROTEIN_RECEP_F1_2"/>
    <property type="match status" value="1"/>
</dbReference>
<dbReference type="Pfam" id="PF00001">
    <property type="entry name" value="7tm_1"/>
    <property type="match status" value="1"/>
</dbReference>
<keyword evidence="4 8" id="KW-0297">G-protein coupled receptor</keyword>
<protein>
    <submittedName>
        <fullName evidence="13">Pinopsin-like</fullName>
    </submittedName>
</protein>
<feature type="transmembrane region" description="Helical" evidence="10">
    <location>
        <begin position="229"/>
        <end position="252"/>
    </location>
</feature>
<dbReference type="RefSeq" id="XP_012938994.2">
    <property type="nucleotide sequence ID" value="XM_013083540.2"/>
</dbReference>
<dbReference type="SUPFAM" id="SSF81321">
    <property type="entry name" value="Family A G protein-coupled receptor-like"/>
    <property type="match status" value="1"/>
</dbReference>
<feature type="transmembrane region" description="Helical" evidence="10">
    <location>
        <begin position="286"/>
        <end position="310"/>
    </location>
</feature>
<feature type="region of interest" description="Disordered" evidence="9">
    <location>
        <begin position="361"/>
        <end position="475"/>
    </location>
</feature>
<dbReference type="Proteomes" id="UP000694888">
    <property type="component" value="Unplaced"/>
</dbReference>
<keyword evidence="12" id="KW-1185">Reference proteome</keyword>
<evidence type="ECO:0000313" key="12">
    <source>
        <dbReference type="Proteomes" id="UP000694888"/>
    </source>
</evidence>
<keyword evidence="6 8" id="KW-0675">Receptor</keyword>
<name>A0ABM1A1M1_APLCA</name>
<evidence type="ECO:0000256" key="5">
    <source>
        <dbReference type="ARBA" id="ARBA00023136"/>
    </source>
</evidence>
<evidence type="ECO:0000313" key="13">
    <source>
        <dbReference type="RefSeq" id="XP_012938994.2"/>
    </source>
</evidence>
<accession>A0ABM1A1M1</accession>
<dbReference type="CDD" id="cd14969">
    <property type="entry name" value="7tmA_Opsins_type2_animals"/>
    <property type="match status" value="1"/>
</dbReference>
<feature type="transmembrane region" description="Helical" evidence="10">
    <location>
        <begin position="102"/>
        <end position="123"/>
    </location>
</feature>
<evidence type="ECO:0000259" key="11">
    <source>
        <dbReference type="PROSITE" id="PS50262"/>
    </source>
</evidence>
<evidence type="ECO:0000256" key="8">
    <source>
        <dbReference type="RuleBase" id="RU000688"/>
    </source>
</evidence>
<dbReference type="PROSITE" id="PS00237">
    <property type="entry name" value="G_PROTEIN_RECEP_F1_1"/>
    <property type="match status" value="1"/>
</dbReference>
<gene>
    <name evidence="13" type="primary">LOC101858557</name>
</gene>
<keyword evidence="3 10" id="KW-1133">Transmembrane helix</keyword>
<evidence type="ECO:0000256" key="4">
    <source>
        <dbReference type="ARBA" id="ARBA00023040"/>
    </source>
</evidence>
<keyword evidence="5 10" id="KW-0472">Membrane</keyword>
<evidence type="ECO:0000256" key="9">
    <source>
        <dbReference type="SAM" id="MobiDB-lite"/>
    </source>
</evidence>
<keyword evidence="7 8" id="KW-0807">Transducer</keyword>
<dbReference type="Gene3D" id="1.20.1070.10">
    <property type="entry name" value="Rhodopsin 7-helix transmembrane proteins"/>
    <property type="match status" value="1"/>
</dbReference>
<feature type="compositionally biased region" description="Gly residues" evidence="9">
    <location>
        <begin position="411"/>
        <end position="421"/>
    </location>
</feature>
<proteinExistence type="inferred from homology"/>
<dbReference type="InterPro" id="IPR050125">
    <property type="entry name" value="GPCR_opsins"/>
</dbReference>
<feature type="domain" description="G-protein coupled receptors family 1 profile" evidence="11">
    <location>
        <begin position="82"/>
        <end position="338"/>
    </location>
</feature>
<dbReference type="SMART" id="SM01381">
    <property type="entry name" value="7TM_GPCR_Srsx"/>
    <property type="match status" value="1"/>
</dbReference>
<feature type="transmembrane region" description="Helical" evidence="10">
    <location>
        <begin position="67"/>
        <end position="90"/>
    </location>
</feature>